<comment type="caution">
    <text evidence="4">The sequence shown here is derived from an EMBL/GenBank/DDBJ whole genome shotgun (WGS) entry which is preliminary data.</text>
</comment>
<organism evidence="4 5">
    <name type="scientific">Saponaria officinalis</name>
    <name type="common">Common soapwort</name>
    <name type="synonym">Lychnis saponaria</name>
    <dbReference type="NCBI Taxonomy" id="3572"/>
    <lineage>
        <taxon>Eukaryota</taxon>
        <taxon>Viridiplantae</taxon>
        <taxon>Streptophyta</taxon>
        <taxon>Embryophyta</taxon>
        <taxon>Tracheophyta</taxon>
        <taxon>Spermatophyta</taxon>
        <taxon>Magnoliopsida</taxon>
        <taxon>eudicotyledons</taxon>
        <taxon>Gunneridae</taxon>
        <taxon>Pentapetalae</taxon>
        <taxon>Caryophyllales</taxon>
        <taxon>Caryophyllaceae</taxon>
        <taxon>Caryophylleae</taxon>
        <taxon>Saponaria</taxon>
    </lineage>
</organism>
<evidence type="ECO:0000256" key="1">
    <source>
        <dbReference type="ARBA" id="ARBA00022670"/>
    </source>
</evidence>
<evidence type="ECO:0000256" key="2">
    <source>
        <dbReference type="SAM" id="MobiDB-lite"/>
    </source>
</evidence>
<reference evidence="4" key="1">
    <citation type="submission" date="2024-03" db="EMBL/GenBank/DDBJ databases">
        <title>WGS assembly of Saponaria officinalis var. Norfolk2.</title>
        <authorList>
            <person name="Jenkins J."/>
            <person name="Shu S."/>
            <person name="Grimwood J."/>
            <person name="Barry K."/>
            <person name="Goodstein D."/>
            <person name="Schmutz J."/>
            <person name="Leebens-Mack J."/>
            <person name="Osbourn A."/>
        </authorList>
    </citation>
    <scope>NUCLEOTIDE SEQUENCE [LARGE SCALE GENOMIC DNA]</scope>
    <source>
        <strain evidence="4">JIC</strain>
    </source>
</reference>
<gene>
    <name evidence="4" type="ORF">RND81_08G095900</name>
</gene>
<dbReference type="Proteomes" id="UP001443914">
    <property type="component" value="Unassembled WGS sequence"/>
</dbReference>
<keyword evidence="5" id="KW-1185">Reference proteome</keyword>
<dbReference type="GO" id="GO:0008233">
    <property type="term" value="F:peptidase activity"/>
    <property type="evidence" value="ECO:0007669"/>
    <property type="project" value="UniProtKB-KW"/>
</dbReference>
<proteinExistence type="predicted"/>
<dbReference type="GO" id="GO:0006508">
    <property type="term" value="P:proteolysis"/>
    <property type="evidence" value="ECO:0007669"/>
    <property type="project" value="UniProtKB-KW"/>
</dbReference>
<dbReference type="PANTHER" id="PTHR42648:SF18">
    <property type="entry name" value="RETROTRANSPOSON, UNCLASSIFIED-LIKE PROTEIN"/>
    <property type="match status" value="1"/>
</dbReference>
<sequence>MEEPMFMKISMAETSHETWDILQKSHKGDDRVKHIRLQTLREKFESLSMEDSESITEKSSYSEHALQSRANVTNHGGYHGGRGRGRGRERGGNNFSYRKNKNVDINFTGDHKRTSFVPERANVDEAKETLVLACKEGLHAESGNIWYLDTCCSNPMIGNKELFSYLDESVQGEVSFGNKSKVLVKGKGNINIPSKNGTNVTIEDVFYIPRIFWNLLSLVQLIEKGHKINIENGICEIKGKNNKLITKLLAQKNMVTGLPLIDTPDSLCEGCILRKHHRDSFPIGKSRRAMKPLKLVHIDICGPVEVESLGKRVEKNWVYFLKK</sequence>
<evidence type="ECO:0000313" key="4">
    <source>
        <dbReference type="EMBL" id="KAK9698319.1"/>
    </source>
</evidence>
<dbReference type="InterPro" id="IPR039537">
    <property type="entry name" value="Retrotran_Ty1/copia-like"/>
</dbReference>
<name>A0AAW1J5H5_SAPOF</name>
<protein>
    <recommendedName>
        <fullName evidence="3">Retrovirus-related Pol polyprotein from transposon TNT 1-94-like beta-barrel domain-containing protein</fullName>
    </recommendedName>
</protein>
<evidence type="ECO:0000313" key="5">
    <source>
        <dbReference type="Proteomes" id="UP001443914"/>
    </source>
</evidence>
<dbReference type="AlphaFoldDB" id="A0AAW1J5H5"/>
<feature type="region of interest" description="Disordered" evidence="2">
    <location>
        <begin position="51"/>
        <end position="95"/>
    </location>
</feature>
<keyword evidence="1" id="KW-0645">Protease</keyword>
<keyword evidence="1" id="KW-0378">Hydrolase</keyword>
<dbReference type="InterPro" id="IPR054722">
    <property type="entry name" value="PolX-like_BBD"/>
</dbReference>
<evidence type="ECO:0000259" key="3">
    <source>
        <dbReference type="Pfam" id="PF22936"/>
    </source>
</evidence>
<dbReference type="PANTHER" id="PTHR42648">
    <property type="entry name" value="TRANSPOSASE, PUTATIVE-RELATED"/>
    <property type="match status" value="1"/>
</dbReference>
<dbReference type="EMBL" id="JBDFQZ010000008">
    <property type="protein sequence ID" value="KAK9698319.1"/>
    <property type="molecule type" value="Genomic_DNA"/>
</dbReference>
<feature type="domain" description="Retrovirus-related Pol polyprotein from transposon TNT 1-94-like beta-barrel" evidence="3">
    <location>
        <begin position="146"/>
        <end position="225"/>
    </location>
</feature>
<dbReference type="Pfam" id="PF22936">
    <property type="entry name" value="Pol_BBD"/>
    <property type="match status" value="1"/>
</dbReference>
<accession>A0AAW1J5H5</accession>